<reference evidence="1" key="1">
    <citation type="submission" date="2024-02" db="EMBL/GenBank/DDBJ databases">
        <authorList>
            <consortium name="Clinical and Environmental Microbiology Branch: Whole genome sequencing antimicrobial resistance pathogens in the healthcare setting"/>
        </authorList>
    </citation>
    <scope>NUCLEOTIDE SEQUENCE</scope>
    <source>
        <strain evidence="1">Whole organism</strain>
    </source>
</reference>
<dbReference type="Proteomes" id="UP001169574">
    <property type="component" value="Unassembled WGS sequence"/>
</dbReference>
<sequence>MAITEMQTATAGSVAGLVPVVKAHIAASRFPNGGLVGVKATSTKTEYFQVVAAGGTAATDYDIVVSTDRADFTIKCNAKITAGFLPLGDMSVIQLTPGRLVEYAQAFTKA</sequence>
<gene>
    <name evidence="1" type="ORF">P7U51_004418</name>
</gene>
<organism evidence="1 2">
    <name type="scientific">Citrobacter freundii</name>
    <dbReference type="NCBI Taxonomy" id="546"/>
    <lineage>
        <taxon>Bacteria</taxon>
        <taxon>Pseudomonadati</taxon>
        <taxon>Pseudomonadota</taxon>
        <taxon>Gammaproteobacteria</taxon>
        <taxon>Enterobacterales</taxon>
        <taxon>Enterobacteriaceae</taxon>
        <taxon>Citrobacter</taxon>
        <taxon>Citrobacter freundii complex</taxon>
    </lineage>
</organism>
<proteinExistence type="predicted"/>
<evidence type="ECO:0000313" key="2">
    <source>
        <dbReference type="Proteomes" id="UP001169574"/>
    </source>
</evidence>
<comment type="caution">
    <text evidence="1">The sequence shown here is derived from an EMBL/GenBank/DDBJ whole genome shotgun (WGS) entry which is preliminary data.</text>
</comment>
<accession>A0AAN4F0T1</accession>
<evidence type="ECO:0000313" key="1">
    <source>
        <dbReference type="EMBL" id="EMM7459838.1"/>
    </source>
</evidence>
<dbReference type="EMBL" id="ABLGCN030000015">
    <property type="protein sequence ID" value="EMM7459838.1"/>
    <property type="molecule type" value="Genomic_DNA"/>
</dbReference>
<protein>
    <submittedName>
        <fullName evidence="1">DUF1737 domain-containing protein</fullName>
    </submittedName>
</protein>
<name>A0AAN4F0T1_CITFR</name>
<dbReference type="AlphaFoldDB" id="A0AAN4F0T1"/>